<sequence>MILLKGEIWRPDYAGGQPSSRWQRRHTASPQRGHRIIPAASRERAEARAFERFFKNRVKQLGTLLPPSPEAPEPDTALLWSFLSRQLAEGITNEAEVLPRALVAGSGEATAGRGAGRSAAGGAAKAARRGVVISQPRPQPDARRTVPCPLPSWVPAATGPATAKGSGGVPPGQGQGQTTLVHIFWDVESAHPGDRDPRLVAAEVLRLAGRLGRVVGSYAYATRPAWAWVPSHFLDAYGQDADADEEDIRAGGSGDGEGDGGAADAAPLPAARVRCPVCGRQLTAPRLEGHIRALHPDRPAANLAAAALAEVEARAPGAAQANARAAAGRRSAAAAAAAAAASGRKAKGRTNSYRTGLGAVREYVSSSGEVFRPPAGHQLGLKYVLQREGFEPRVAQNADGASDRALNGGVDKLLAALRSAGRARADAAAAARGGALAAAAEAEVQYAVVLVSGSRRHGAALSGCRQLGVQTVVVAAGTGAGAGSSVLEEGQADAVLSWEVLAGGAYRI</sequence>
<evidence type="ECO:0000313" key="3">
    <source>
        <dbReference type="Proteomes" id="UP001165080"/>
    </source>
</evidence>
<feature type="region of interest" description="Disordered" evidence="1">
    <location>
        <begin position="108"/>
        <end position="129"/>
    </location>
</feature>
<dbReference type="PANTHER" id="PTHR35744:SF4">
    <property type="entry name" value="OS04G0464600 PROTEIN"/>
    <property type="match status" value="1"/>
</dbReference>
<protein>
    <recommendedName>
        <fullName evidence="4">C2H2-type domain-containing protein</fullName>
    </recommendedName>
</protein>
<name>A0A9W6BVT6_9CHLO</name>
<reference evidence="2 3" key="1">
    <citation type="journal article" date="2023" name="Commun. Biol.">
        <title>Reorganization of the ancestral sex-determining regions during the evolution of trioecy in Pleodorina starrii.</title>
        <authorList>
            <person name="Takahashi K."/>
            <person name="Suzuki S."/>
            <person name="Kawai-Toyooka H."/>
            <person name="Yamamoto K."/>
            <person name="Hamaji T."/>
            <person name="Ootsuki R."/>
            <person name="Yamaguchi H."/>
            <person name="Kawachi M."/>
            <person name="Higashiyama T."/>
            <person name="Nozaki H."/>
        </authorList>
    </citation>
    <scope>NUCLEOTIDE SEQUENCE [LARGE SCALE GENOMIC DNA]</scope>
    <source>
        <strain evidence="2 3">NIES-4479</strain>
    </source>
</reference>
<feature type="compositionally biased region" description="Gly residues" evidence="1">
    <location>
        <begin position="251"/>
        <end position="261"/>
    </location>
</feature>
<dbReference type="AlphaFoldDB" id="A0A9W6BVT6"/>
<evidence type="ECO:0000256" key="1">
    <source>
        <dbReference type="SAM" id="MobiDB-lite"/>
    </source>
</evidence>
<feature type="region of interest" description="Disordered" evidence="1">
    <location>
        <begin position="246"/>
        <end position="265"/>
    </location>
</feature>
<dbReference type="OrthoDB" id="551397at2759"/>
<evidence type="ECO:0008006" key="4">
    <source>
        <dbReference type="Google" id="ProtNLM"/>
    </source>
</evidence>
<dbReference type="Proteomes" id="UP001165080">
    <property type="component" value="Unassembled WGS sequence"/>
</dbReference>
<gene>
    <name evidence="2" type="primary">PLEST008241</name>
    <name evidence="2" type="ORF">PLESTB_001484800</name>
</gene>
<dbReference type="PANTHER" id="PTHR35744">
    <property type="entry name" value="C2H2-TYPE DOMAIN-CONTAINING PROTEIN"/>
    <property type="match status" value="1"/>
</dbReference>
<organism evidence="2 3">
    <name type="scientific">Pleodorina starrii</name>
    <dbReference type="NCBI Taxonomy" id="330485"/>
    <lineage>
        <taxon>Eukaryota</taxon>
        <taxon>Viridiplantae</taxon>
        <taxon>Chlorophyta</taxon>
        <taxon>core chlorophytes</taxon>
        <taxon>Chlorophyceae</taxon>
        <taxon>CS clade</taxon>
        <taxon>Chlamydomonadales</taxon>
        <taxon>Volvocaceae</taxon>
        <taxon>Pleodorina</taxon>
    </lineage>
</organism>
<keyword evidence="3" id="KW-1185">Reference proteome</keyword>
<accession>A0A9W6BVT6</accession>
<comment type="caution">
    <text evidence="2">The sequence shown here is derived from an EMBL/GenBank/DDBJ whole genome shotgun (WGS) entry which is preliminary data.</text>
</comment>
<proteinExistence type="predicted"/>
<feature type="compositionally biased region" description="Low complexity" evidence="1">
    <location>
        <begin position="108"/>
        <end position="125"/>
    </location>
</feature>
<dbReference type="EMBL" id="BRXU01000027">
    <property type="protein sequence ID" value="GLC59426.1"/>
    <property type="molecule type" value="Genomic_DNA"/>
</dbReference>
<evidence type="ECO:0000313" key="2">
    <source>
        <dbReference type="EMBL" id="GLC59426.1"/>
    </source>
</evidence>